<keyword evidence="4" id="KW-0862">Zinc</keyword>
<evidence type="ECO:0000259" key="9">
    <source>
        <dbReference type="PROSITE" id="PS50089"/>
    </source>
</evidence>
<dbReference type="SUPFAM" id="SSF57850">
    <property type="entry name" value="RING/U-box"/>
    <property type="match status" value="1"/>
</dbReference>
<evidence type="ECO:0000256" key="6">
    <source>
        <dbReference type="PROSITE-ProRule" id="PRU00023"/>
    </source>
</evidence>
<proteinExistence type="predicted"/>
<feature type="repeat" description="ANK" evidence="6">
    <location>
        <begin position="220"/>
        <end position="252"/>
    </location>
</feature>
<evidence type="ECO:0000256" key="5">
    <source>
        <dbReference type="ARBA" id="ARBA00023043"/>
    </source>
</evidence>
<feature type="region of interest" description="Disordered" evidence="8">
    <location>
        <begin position="367"/>
        <end position="397"/>
    </location>
</feature>
<gene>
    <name evidence="10" type="ORF">WJX73_008750</name>
</gene>
<dbReference type="InterPro" id="IPR001841">
    <property type="entry name" value="Znf_RING"/>
</dbReference>
<dbReference type="PROSITE" id="PS50089">
    <property type="entry name" value="ZF_RING_2"/>
    <property type="match status" value="1"/>
</dbReference>
<sequence length="617" mass="64033">MGNLLSCGTSGPSLATAVASADVDESSRILGSNPDAAFYQPLRGGKTMVAVAAGRGNIELLQALCKAAEKARGKAQLRNLLNSGYARGDSALMCACSFGSEAHVKCTSFLLARGADAFCTTSSGDNCLHIAARNAHQTMLWSLLAATVSLPLKPPCHLADAVSDDVSQLKFVDVPNGAGMTALHLATVKGSAAAVSALLRQGASADAQITGTSVTPWLAQGSTALHIAAARGYIGCVSILLEYQSTVPGMELRRIRNFRGLKPSQLARMGGHPGLARLLSEGPPARSARRRHRRSLRRQRAAMSPDALLAVLVQRAKLLMSLRAVSEAQDDIKPSAEGSASDDASCTQQEDVPLALAEVLHAWRKGGNGKALGSSPSGLPSAADSQQTAADEDSPTARAAKSSYAAAAIVQAAVNAMASSSSSTREPFEIMPNTLAPTTAAQAATALQAALRMLAGHSRDGARDGEGEDDLSASDASEGEGVAGRAASTSSGRRGAMLDSGQLATAFMDSMALELEGQGEGEGGVEADLALEDDEDSEAEEEDKDLMDKLMARATEEEEGGEWCAICMDRNLEVRVAPCDHPLCLQCAYQLCARGLSAPACPFCRGTIRSFHKVAPS</sequence>
<dbReference type="PROSITE" id="PS00518">
    <property type="entry name" value="ZF_RING_1"/>
    <property type="match status" value="1"/>
</dbReference>
<dbReference type="Pfam" id="PF13920">
    <property type="entry name" value="zf-C3HC4_3"/>
    <property type="match status" value="1"/>
</dbReference>
<feature type="region of interest" description="Disordered" evidence="8">
    <location>
        <begin position="275"/>
        <end position="300"/>
    </location>
</feature>
<evidence type="ECO:0000256" key="4">
    <source>
        <dbReference type="ARBA" id="ARBA00022833"/>
    </source>
</evidence>
<comment type="caution">
    <text evidence="10">The sequence shown here is derived from an EMBL/GenBank/DDBJ whole genome shotgun (WGS) entry which is preliminary data.</text>
</comment>
<dbReference type="InterPro" id="IPR017907">
    <property type="entry name" value="Znf_RING_CS"/>
</dbReference>
<evidence type="ECO:0000313" key="10">
    <source>
        <dbReference type="EMBL" id="KAK9802701.1"/>
    </source>
</evidence>
<evidence type="ECO:0000256" key="3">
    <source>
        <dbReference type="ARBA" id="ARBA00022771"/>
    </source>
</evidence>
<feature type="domain" description="RING-type" evidence="9">
    <location>
        <begin position="564"/>
        <end position="605"/>
    </location>
</feature>
<dbReference type="Gene3D" id="1.25.40.20">
    <property type="entry name" value="Ankyrin repeat-containing domain"/>
    <property type="match status" value="2"/>
</dbReference>
<dbReference type="SMART" id="SM00184">
    <property type="entry name" value="RING"/>
    <property type="match status" value="1"/>
</dbReference>
<dbReference type="SMART" id="SM00248">
    <property type="entry name" value="ANK"/>
    <property type="match status" value="5"/>
</dbReference>
<protein>
    <recommendedName>
        <fullName evidence="9">RING-type domain-containing protein</fullName>
    </recommendedName>
</protein>
<reference evidence="10 11" key="1">
    <citation type="journal article" date="2024" name="Nat. Commun.">
        <title>Phylogenomics reveals the evolutionary origins of lichenization in chlorophyte algae.</title>
        <authorList>
            <person name="Puginier C."/>
            <person name="Libourel C."/>
            <person name="Otte J."/>
            <person name="Skaloud P."/>
            <person name="Haon M."/>
            <person name="Grisel S."/>
            <person name="Petersen M."/>
            <person name="Berrin J.G."/>
            <person name="Delaux P.M."/>
            <person name="Dal Grande F."/>
            <person name="Keller J."/>
        </authorList>
    </citation>
    <scope>NUCLEOTIDE SEQUENCE [LARGE SCALE GENOMIC DNA]</scope>
    <source>
        <strain evidence="10 11">SAG 2036</strain>
    </source>
</reference>
<dbReference type="PROSITE" id="PS50088">
    <property type="entry name" value="ANK_REPEAT"/>
    <property type="match status" value="2"/>
</dbReference>
<dbReference type="InterPro" id="IPR036770">
    <property type="entry name" value="Ankyrin_rpt-contain_sf"/>
</dbReference>
<name>A0AAW1NYT0_9CHLO</name>
<evidence type="ECO:0000256" key="1">
    <source>
        <dbReference type="ARBA" id="ARBA00022723"/>
    </source>
</evidence>
<dbReference type="PROSITE" id="PS50297">
    <property type="entry name" value="ANK_REP_REGION"/>
    <property type="match status" value="2"/>
</dbReference>
<feature type="compositionally biased region" description="Basic residues" evidence="8">
    <location>
        <begin position="287"/>
        <end position="300"/>
    </location>
</feature>
<dbReference type="InterPro" id="IPR002110">
    <property type="entry name" value="Ankyrin_rpt"/>
</dbReference>
<dbReference type="Pfam" id="PF12796">
    <property type="entry name" value="Ank_2"/>
    <property type="match status" value="2"/>
</dbReference>
<feature type="compositionally biased region" description="Polar residues" evidence="8">
    <location>
        <begin position="374"/>
        <end position="389"/>
    </location>
</feature>
<feature type="repeat" description="ANK" evidence="6">
    <location>
        <begin position="178"/>
        <end position="210"/>
    </location>
</feature>
<keyword evidence="11" id="KW-1185">Reference proteome</keyword>
<evidence type="ECO:0000256" key="7">
    <source>
        <dbReference type="PROSITE-ProRule" id="PRU00175"/>
    </source>
</evidence>
<feature type="region of interest" description="Disordered" evidence="8">
    <location>
        <begin position="329"/>
        <end position="348"/>
    </location>
</feature>
<organism evidence="10 11">
    <name type="scientific">Symbiochloris irregularis</name>
    <dbReference type="NCBI Taxonomy" id="706552"/>
    <lineage>
        <taxon>Eukaryota</taxon>
        <taxon>Viridiplantae</taxon>
        <taxon>Chlorophyta</taxon>
        <taxon>core chlorophytes</taxon>
        <taxon>Trebouxiophyceae</taxon>
        <taxon>Trebouxiales</taxon>
        <taxon>Trebouxiaceae</taxon>
        <taxon>Symbiochloris</taxon>
    </lineage>
</organism>
<keyword evidence="2" id="KW-0677">Repeat</keyword>
<dbReference type="AlphaFoldDB" id="A0AAW1NYT0"/>
<dbReference type="SUPFAM" id="SSF48403">
    <property type="entry name" value="Ankyrin repeat"/>
    <property type="match status" value="1"/>
</dbReference>
<dbReference type="PANTHER" id="PTHR24161:SF85">
    <property type="entry name" value="PALMITOYLTRANSFERASE HIP14"/>
    <property type="match status" value="1"/>
</dbReference>
<evidence type="ECO:0000313" key="11">
    <source>
        <dbReference type="Proteomes" id="UP001465755"/>
    </source>
</evidence>
<feature type="region of interest" description="Disordered" evidence="8">
    <location>
        <begin position="458"/>
        <end position="496"/>
    </location>
</feature>
<keyword evidence="1" id="KW-0479">Metal-binding</keyword>
<dbReference type="GO" id="GO:0008270">
    <property type="term" value="F:zinc ion binding"/>
    <property type="evidence" value="ECO:0007669"/>
    <property type="project" value="UniProtKB-KW"/>
</dbReference>
<keyword evidence="3 7" id="KW-0863">Zinc-finger</keyword>
<accession>A0AAW1NYT0</accession>
<dbReference type="Gene3D" id="3.30.40.10">
    <property type="entry name" value="Zinc/RING finger domain, C3HC4 (zinc finger)"/>
    <property type="match status" value="1"/>
</dbReference>
<dbReference type="PANTHER" id="PTHR24161">
    <property type="entry name" value="ANK_REP_REGION DOMAIN-CONTAINING PROTEIN-RELATED"/>
    <property type="match status" value="1"/>
</dbReference>
<evidence type="ECO:0000256" key="8">
    <source>
        <dbReference type="SAM" id="MobiDB-lite"/>
    </source>
</evidence>
<dbReference type="InterPro" id="IPR013083">
    <property type="entry name" value="Znf_RING/FYVE/PHD"/>
</dbReference>
<keyword evidence="5 6" id="KW-0040">ANK repeat</keyword>
<dbReference type="Proteomes" id="UP001465755">
    <property type="component" value="Unassembled WGS sequence"/>
</dbReference>
<evidence type="ECO:0000256" key="2">
    <source>
        <dbReference type="ARBA" id="ARBA00022737"/>
    </source>
</evidence>
<dbReference type="EMBL" id="JALJOQ010000069">
    <property type="protein sequence ID" value="KAK9802701.1"/>
    <property type="molecule type" value="Genomic_DNA"/>
</dbReference>